<dbReference type="EMBL" id="JAPEUX010000004">
    <property type="protein sequence ID" value="KAJ4353596.1"/>
    <property type="molecule type" value="Genomic_DNA"/>
</dbReference>
<name>A0A9W8XKT9_9PLEO</name>
<feature type="region of interest" description="Disordered" evidence="1">
    <location>
        <begin position="136"/>
        <end position="168"/>
    </location>
</feature>
<evidence type="ECO:0000313" key="4">
    <source>
        <dbReference type="Proteomes" id="UP001140513"/>
    </source>
</evidence>
<evidence type="ECO:0000256" key="2">
    <source>
        <dbReference type="SAM" id="Phobius"/>
    </source>
</evidence>
<protein>
    <submittedName>
        <fullName evidence="3">Uncharacterized protein</fullName>
    </submittedName>
</protein>
<dbReference type="AlphaFoldDB" id="A0A9W8XKT9"/>
<gene>
    <name evidence="3" type="ORF">N0V89_005326</name>
</gene>
<comment type="caution">
    <text evidence="3">The sequence shown here is derived from an EMBL/GenBank/DDBJ whole genome shotgun (WGS) entry which is preliminary data.</text>
</comment>
<accession>A0A9W8XKT9</accession>
<keyword evidence="2" id="KW-0812">Transmembrane</keyword>
<evidence type="ECO:0000256" key="1">
    <source>
        <dbReference type="SAM" id="MobiDB-lite"/>
    </source>
</evidence>
<organism evidence="3 4">
    <name type="scientific">Didymosphaeria variabile</name>
    <dbReference type="NCBI Taxonomy" id="1932322"/>
    <lineage>
        <taxon>Eukaryota</taxon>
        <taxon>Fungi</taxon>
        <taxon>Dikarya</taxon>
        <taxon>Ascomycota</taxon>
        <taxon>Pezizomycotina</taxon>
        <taxon>Dothideomycetes</taxon>
        <taxon>Pleosporomycetidae</taxon>
        <taxon>Pleosporales</taxon>
        <taxon>Massarineae</taxon>
        <taxon>Didymosphaeriaceae</taxon>
        <taxon>Didymosphaeria</taxon>
    </lineage>
</organism>
<keyword evidence="2" id="KW-1133">Transmembrane helix</keyword>
<evidence type="ECO:0000313" key="3">
    <source>
        <dbReference type="EMBL" id="KAJ4353596.1"/>
    </source>
</evidence>
<dbReference type="GeneID" id="80908856"/>
<dbReference type="Proteomes" id="UP001140513">
    <property type="component" value="Unassembled WGS sequence"/>
</dbReference>
<feature type="transmembrane region" description="Helical" evidence="2">
    <location>
        <begin position="31"/>
        <end position="51"/>
    </location>
</feature>
<sequence>MAPINMLLRHVLANRTVSSGSTPHTGVHIQWAPLIALAIIVILIVGAIFIPKTWLITFYNRVRHSFGRTKKHPADPTAPEPVNPITTNISLPRRIFTPFSKSRRRDEGHRLREAREEPFIDVHLREIRGWKKPEVQSVNRPEPIGSEEVGLPLPVLHPDRSRDRKQRLPLRKTYASFKQWLKDEEAD</sequence>
<reference evidence="3" key="1">
    <citation type="submission" date="2022-10" db="EMBL/GenBank/DDBJ databases">
        <title>Tapping the CABI collections for fungal endophytes: first genome assemblies for Collariella, Neodidymelliopsis, Ascochyta clinopodiicola, Didymella pomorum, Didymosphaeria variabile, Neocosmospora piperis and Neocucurbitaria cava.</title>
        <authorList>
            <person name="Hill R."/>
        </authorList>
    </citation>
    <scope>NUCLEOTIDE SEQUENCE</scope>
    <source>
        <strain evidence="3">IMI 356815</strain>
    </source>
</reference>
<keyword evidence="4" id="KW-1185">Reference proteome</keyword>
<dbReference type="RefSeq" id="XP_056071370.1">
    <property type="nucleotide sequence ID" value="XM_056214103.1"/>
</dbReference>
<keyword evidence="2" id="KW-0472">Membrane</keyword>
<proteinExistence type="predicted"/>
<dbReference type="OrthoDB" id="3798920at2759"/>